<dbReference type="AlphaFoldDB" id="A0A162MS89"/>
<accession>A0A162MS89</accession>
<dbReference type="EMBL" id="AZHB01000005">
    <property type="protein sequence ID" value="OAA69439.1"/>
    <property type="molecule type" value="Genomic_DNA"/>
</dbReference>
<dbReference type="OrthoDB" id="5369841at2759"/>
<dbReference type="STRING" id="1081104.A0A162MS89"/>
<evidence type="ECO:0000313" key="2">
    <source>
        <dbReference type="EMBL" id="OAA69439.1"/>
    </source>
</evidence>
<keyword evidence="2" id="KW-0378">Hydrolase</keyword>
<name>A0A162MS89_CORFA</name>
<evidence type="ECO:0000313" key="3">
    <source>
        <dbReference type="Proteomes" id="UP000076744"/>
    </source>
</evidence>
<feature type="region of interest" description="Disordered" evidence="1">
    <location>
        <begin position="44"/>
        <end position="234"/>
    </location>
</feature>
<dbReference type="Proteomes" id="UP000076744">
    <property type="component" value="Unassembled WGS sequence"/>
</dbReference>
<dbReference type="RefSeq" id="XP_018706043.1">
    <property type="nucleotide sequence ID" value="XM_018846315.1"/>
</dbReference>
<proteinExistence type="predicted"/>
<comment type="caution">
    <text evidence="2">The sequence shown here is derived from an EMBL/GenBank/DDBJ whole genome shotgun (WGS) entry which is preliminary data.</text>
</comment>
<feature type="compositionally biased region" description="Basic and acidic residues" evidence="1">
    <location>
        <begin position="97"/>
        <end position="108"/>
    </location>
</feature>
<feature type="compositionally biased region" description="Basic and acidic residues" evidence="1">
    <location>
        <begin position="115"/>
        <end position="129"/>
    </location>
</feature>
<sequence>MVLYGNDRDRLRVPFVRPEDDEVFRHISTANVLPEKQKLNATAAPFVLAEKPDLNGRQPRPRPQGTIADDAEAPEPTSPTVVHTRGRRRGSTRSRRSTNENKQTRDSSHGGALSGKEDATGSESSRRESSAGVWGSWRHGPSGGHEKDATPISGYQPAPTRSSRGMKTLKASKSSSAKTGAAYEVPLPSRSDSRRKSQVSVGGEIVNGGNKRDPKRSNLLENLHLGHASKYSKK</sequence>
<feature type="compositionally biased region" description="Basic residues" evidence="1">
    <location>
        <begin position="84"/>
        <end position="96"/>
    </location>
</feature>
<dbReference type="GeneID" id="30019001"/>
<reference evidence="2 3" key="1">
    <citation type="journal article" date="2016" name="Genome Biol. Evol.">
        <title>Divergent and convergent evolution of fungal pathogenicity.</title>
        <authorList>
            <person name="Shang Y."/>
            <person name="Xiao G."/>
            <person name="Zheng P."/>
            <person name="Cen K."/>
            <person name="Zhan S."/>
            <person name="Wang C."/>
        </authorList>
    </citation>
    <scope>NUCLEOTIDE SEQUENCE [LARGE SCALE GENOMIC DNA]</scope>
    <source>
        <strain evidence="2 3">ARSEF 2679</strain>
    </source>
</reference>
<organism evidence="2 3">
    <name type="scientific">Cordyceps fumosorosea (strain ARSEF 2679)</name>
    <name type="common">Isaria fumosorosea</name>
    <dbReference type="NCBI Taxonomy" id="1081104"/>
    <lineage>
        <taxon>Eukaryota</taxon>
        <taxon>Fungi</taxon>
        <taxon>Dikarya</taxon>
        <taxon>Ascomycota</taxon>
        <taxon>Pezizomycotina</taxon>
        <taxon>Sordariomycetes</taxon>
        <taxon>Hypocreomycetidae</taxon>
        <taxon>Hypocreales</taxon>
        <taxon>Cordycipitaceae</taxon>
        <taxon>Cordyceps</taxon>
    </lineage>
</organism>
<dbReference type="GO" id="GO:0016787">
    <property type="term" value="F:hydrolase activity"/>
    <property type="evidence" value="ECO:0007669"/>
    <property type="project" value="UniProtKB-KW"/>
</dbReference>
<keyword evidence="3" id="KW-1185">Reference proteome</keyword>
<protein>
    <submittedName>
        <fullName evidence="2">Ubiquitin carboxyl-terminal hydrolase 19</fullName>
    </submittedName>
</protein>
<gene>
    <name evidence="2" type="ORF">ISF_02709</name>
</gene>
<feature type="compositionally biased region" description="Low complexity" evidence="1">
    <location>
        <begin position="168"/>
        <end position="182"/>
    </location>
</feature>
<evidence type="ECO:0000256" key="1">
    <source>
        <dbReference type="SAM" id="MobiDB-lite"/>
    </source>
</evidence>